<keyword evidence="5 7" id="KW-0378">Hydrolase</keyword>
<keyword evidence="3 7" id="KW-0645">Protease</keyword>
<dbReference type="InterPro" id="IPR018202">
    <property type="entry name" value="Ser_caboxypep_ser_AS"/>
</dbReference>
<sequence length="485" mass="54383">MFIAKLSLIGVLGCAAMLVQGQDWKQHVLHAHDQLVSGNDFSVLTNNAVGGEYQVRLKKPTSCEPGVQYSGYIDNLERDDHFFFQFFESRKAPETSPTVLWLNGGPGCASVLGNLMELGPCLVNEDGNTTTYNEYSWNSVANVIFLDQPVNVGYSYGKSKVRSTVQSAENVYAFLRIFFEEFPQYAQHGFHISGESYGGHYLPAIAEEIINKNKFAEEQGRFRIPFQSMAIGNGWTDPLTQFKQYKDYGCAENDSPYQPFFDQDTCDQFEKTYPRCQLLMKACYNFPTALTCAPASLYCEKYQGGDAFAKTKLNPYDIRRKCEGDGGLCYNVIEAIDTYSNLPEVRANLGVDAASGNYSGCSDSVGYRFALDGDNAKNFVPAVAKTLNEGIRVMLYIGDKDWICNWMGNKAWSLKMDWPGQEGYNAAKDEAWVNKKTGEQAGEVRTFKNLSFVKVFDAGHMVPFDQPANALDMIERWLHNQPLNN</sequence>
<dbReference type="PRINTS" id="PR00724">
    <property type="entry name" value="CRBOXYPTASEC"/>
</dbReference>
<proteinExistence type="inferred from homology"/>
<evidence type="ECO:0000256" key="1">
    <source>
        <dbReference type="ARBA" id="ARBA00009431"/>
    </source>
</evidence>
<protein>
    <recommendedName>
        <fullName evidence="7">Carboxypeptidase</fullName>
        <ecNumber evidence="7">3.4.16.-</ecNumber>
    </recommendedName>
</protein>
<dbReference type="OrthoDB" id="443318at2759"/>
<dbReference type="STRING" id="101127.A0A1X2GDD1"/>
<dbReference type="PROSITE" id="PS00131">
    <property type="entry name" value="CARBOXYPEPT_SER_SER"/>
    <property type="match status" value="1"/>
</dbReference>
<reference evidence="8 9" key="1">
    <citation type="submission" date="2016-07" db="EMBL/GenBank/DDBJ databases">
        <title>Pervasive Adenine N6-methylation of Active Genes in Fungi.</title>
        <authorList>
            <consortium name="DOE Joint Genome Institute"/>
            <person name="Mondo S.J."/>
            <person name="Dannebaum R.O."/>
            <person name="Kuo R.C."/>
            <person name="Labutti K."/>
            <person name="Haridas S."/>
            <person name="Kuo A."/>
            <person name="Salamov A."/>
            <person name="Ahrendt S.R."/>
            <person name="Lipzen A."/>
            <person name="Sullivan W."/>
            <person name="Andreopoulos W.B."/>
            <person name="Clum A."/>
            <person name="Lindquist E."/>
            <person name="Daum C."/>
            <person name="Ramamoorthy G.K."/>
            <person name="Gryganskyi A."/>
            <person name="Culley D."/>
            <person name="Magnuson J.K."/>
            <person name="James T.Y."/>
            <person name="O'Malley M.A."/>
            <person name="Stajich J.E."/>
            <person name="Spatafora J.W."/>
            <person name="Visel A."/>
            <person name="Grigoriev I.V."/>
        </authorList>
    </citation>
    <scope>NUCLEOTIDE SEQUENCE [LARGE SCALE GENOMIC DNA]</scope>
    <source>
        <strain evidence="8 9">NRRL 3301</strain>
    </source>
</reference>
<dbReference type="EMBL" id="MCGT01000021">
    <property type="protein sequence ID" value="ORX51236.1"/>
    <property type="molecule type" value="Genomic_DNA"/>
</dbReference>
<evidence type="ECO:0000256" key="5">
    <source>
        <dbReference type="ARBA" id="ARBA00022801"/>
    </source>
</evidence>
<dbReference type="PANTHER" id="PTHR11802">
    <property type="entry name" value="SERINE PROTEASE FAMILY S10 SERINE CARBOXYPEPTIDASE"/>
    <property type="match status" value="1"/>
</dbReference>
<dbReference type="AlphaFoldDB" id="A0A1X2GDD1"/>
<dbReference type="PROSITE" id="PS00560">
    <property type="entry name" value="CARBOXYPEPT_SER_HIS"/>
    <property type="match status" value="1"/>
</dbReference>
<evidence type="ECO:0000256" key="7">
    <source>
        <dbReference type="RuleBase" id="RU361156"/>
    </source>
</evidence>
<evidence type="ECO:0000256" key="4">
    <source>
        <dbReference type="ARBA" id="ARBA00022729"/>
    </source>
</evidence>
<keyword evidence="6" id="KW-0325">Glycoprotein</keyword>
<gene>
    <name evidence="8" type="ORF">DM01DRAFT_1408717</name>
</gene>
<keyword evidence="4 7" id="KW-0732">Signal</keyword>
<accession>A0A1X2GDD1</accession>
<dbReference type="Gene3D" id="3.40.50.1820">
    <property type="entry name" value="alpha/beta hydrolase"/>
    <property type="match status" value="1"/>
</dbReference>
<evidence type="ECO:0000313" key="9">
    <source>
        <dbReference type="Proteomes" id="UP000242146"/>
    </source>
</evidence>
<organism evidence="8 9">
    <name type="scientific">Hesseltinella vesiculosa</name>
    <dbReference type="NCBI Taxonomy" id="101127"/>
    <lineage>
        <taxon>Eukaryota</taxon>
        <taxon>Fungi</taxon>
        <taxon>Fungi incertae sedis</taxon>
        <taxon>Mucoromycota</taxon>
        <taxon>Mucoromycotina</taxon>
        <taxon>Mucoromycetes</taxon>
        <taxon>Mucorales</taxon>
        <taxon>Cunninghamellaceae</taxon>
        <taxon>Hesseltinella</taxon>
    </lineage>
</organism>
<comment type="caution">
    <text evidence="8">The sequence shown here is derived from an EMBL/GenBank/DDBJ whole genome shotgun (WGS) entry which is preliminary data.</text>
</comment>
<dbReference type="PANTHER" id="PTHR11802:SF113">
    <property type="entry name" value="SERINE CARBOXYPEPTIDASE CTSA-4.1"/>
    <property type="match status" value="1"/>
</dbReference>
<evidence type="ECO:0000256" key="2">
    <source>
        <dbReference type="ARBA" id="ARBA00022645"/>
    </source>
</evidence>
<feature type="signal peptide" evidence="7">
    <location>
        <begin position="1"/>
        <end position="21"/>
    </location>
</feature>
<dbReference type="Proteomes" id="UP000242146">
    <property type="component" value="Unassembled WGS sequence"/>
</dbReference>
<keyword evidence="2 7" id="KW-0121">Carboxypeptidase</keyword>
<dbReference type="InterPro" id="IPR001563">
    <property type="entry name" value="Peptidase_S10"/>
</dbReference>
<name>A0A1X2GDD1_9FUNG</name>
<evidence type="ECO:0000256" key="3">
    <source>
        <dbReference type="ARBA" id="ARBA00022670"/>
    </source>
</evidence>
<evidence type="ECO:0000313" key="8">
    <source>
        <dbReference type="EMBL" id="ORX51236.1"/>
    </source>
</evidence>
<evidence type="ECO:0000256" key="6">
    <source>
        <dbReference type="ARBA" id="ARBA00023180"/>
    </source>
</evidence>
<dbReference type="GO" id="GO:0006508">
    <property type="term" value="P:proteolysis"/>
    <property type="evidence" value="ECO:0007669"/>
    <property type="project" value="UniProtKB-KW"/>
</dbReference>
<dbReference type="Gene3D" id="1.10.287.410">
    <property type="match status" value="1"/>
</dbReference>
<dbReference type="EC" id="3.4.16.-" evidence="7"/>
<dbReference type="GO" id="GO:0004185">
    <property type="term" value="F:serine-type carboxypeptidase activity"/>
    <property type="evidence" value="ECO:0007669"/>
    <property type="project" value="UniProtKB-UniRule"/>
</dbReference>
<dbReference type="Pfam" id="PF00450">
    <property type="entry name" value="Peptidase_S10"/>
    <property type="match status" value="1"/>
</dbReference>
<dbReference type="GO" id="GO:0000324">
    <property type="term" value="C:fungal-type vacuole"/>
    <property type="evidence" value="ECO:0007669"/>
    <property type="project" value="TreeGrafter"/>
</dbReference>
<keyword evidence="9" id="KW-1185">Reference proteome</keyword>
<comment type="similarity">
    <text evidence="1 7">Belongs to the peptidase S10 family.</text>
</comment>
<dbReference type="SUPFAM" id="SSF53474">
    <property type="entry name" value="alpha/beta-Hydrolases"/>
    <property type="match status" value="1"/>
</dbReference>
<feature type="chain" id="PRO_5011811699" description="Carboxypeptidase" evidence="7">
    <location>
        <begin position="22"/>
        <end position="485"/>
    </location>
</feature>
<dbReference type="InterPro" id="IPR033124">
    <property type="entry name" value="Ser_caboxypep_his_AS"/>
</dbReference>
<dbReference type="InterPro" id="IPR029058">
    <property type="entry name" value="AB_hydrolase_fold"/>
</dbReference>